<sequence length="88" mass="9453">MSIAAAGIEPEMALPFARELHEIATVIGQHRFSKARRSNAQRGVASMLMLSAIGFAAATYINEIAWVDAALSIAAQAAVAYISRHRKN</sequence>
<comment type="caution">
    <text evidence="2">The sequence shown here is derived from an EMBL/GenBank/DDBJ whole genome shotgun (WGS) entry which is preliminary data.</text>
</comment>
<name>A0ABW9DBF3_9BURK</name>
<keyword evidence="3" id="KW-1185">Reference proteome</keyword>
<keyword evidence="1" id="KW-0472">Membrane</keyword>
<dbReference type="EMBL" id="JAQQBZ010000014">
    <property type="protein sequence ID" value="MFM0595349.1"/>
    <property type="molecule type" value="Genomic_DNA"/>
</dbReference>
<evidence type="ECO:0000313" key="3">
    <source>
        <dbReference type="Proteomes" id="UP001629367"/>
    </source>
</evidence>
<keyword evidence="1" id="KW-1133">Transmembrane helix</keyword>
<accession>A0ABW9DBF3</accession>
<protein>
    <submittedName>
        <fullName evidence="2">Uncharacterized protein</fullName>
    </submittedName>
</protein>
<feature type="transmembrane region" description="Helical" evidence="1">
    <location>
        <begin position="64"/>
        <end position="82"/>
    </location>
</feature>
<dbReference type="RefSeq" id="WP_408214734.1">
    <property type="nucleotide sequence ID" value="NZ_JAQQBZ010000014.1"/>
</dbReference>
<evidence type="ECO:0000256" key="1">
    <source>
        <dbReference type="SAM" id="Phobius"/>
    </source>
</evidence>
<gene>
    <name evidence="2" type="ORF">PQQ68_20200</name>
</gene>
<organism evidence="2 3">
    <name type="scientific">Paraburkholderia dilworthii</name>
    <dbReference type="NCBI Taxonomy" id="948106"/>
    <lineage>
        <taxon>Bacteria</taxon>
        <taxon>Pseudomonadati</taxon>
        <taxon>Pseudomonadota</taxon>
        <taxon>Betaproteobacteria</taxon>
        <taxon>Burkholderiales</taxon>
        <taxon>Burkholderiaceae</taxon>
        <taxon>Paraburkholderia</taxon>
    </lineage>
</organism>
<keyword evidence="1" id="KW-0812">Transmembrane</keyword>
<evidence type="ECO:0000313" key="2">
    <source>
        <dbReference type="EMBL" id="MFM0595349.1"/>
    </source>
</evidence>
<feature type="transmembrane region" description="Helical" evidence="1">
    <location>
        <begin position="40"/>
        <end position="58"/>
    </location>
</feature>
<dbReference type="Proteomes" id="UP001629367">
    <property type="component" value="Unassembled WGS sequence"/>
</dbReference>
<reference evidence="2 3" key="1">
    <citation type="journal article" date="2024" name="Chem. Sci.">
        <title>Discovery of megapolipeptins by genome mining of a Burkholderiales bacteria collection.</title>
        <authorList>
            <person name="Paulo B.S."/>
            <person name="Recchia M.J.J."/>
            <person name="Lee S."/>
            <person name="Fergusson C.H."/>
            <person name="Romanowski S.B."/>
            <person name="Hernandez A."/>
            <person name="Krull N."/>
            <person name="Liu D.Y."/>
            <person name="Cavanagh H."/>
            <person name="Bos A."/>
            <person name="Gray C.A."/>
            <person name="Murphy B.T."/>
            <person name="Linington R.G."/>
            <person name="Eustaquio A.S."/>
        </authorList>
    </citation>
    <scope>NUCLEOTIDE SEQUENCE [LARGE SCALE GENOMIC DNA]</scope>
    <source>
        <strain evidence="2 3">RL17-335-BIF-A</strain>
    </source>
</reference>
<proteinExistence type="predicted"/>